<evidence type="ECO:0000256" key="2">
    <source>
        <dbReference type="SAM" id="MobiDB-lite"/>
    </source>
</evidence>
<accession>A0ABP0SWL1</accession>
<dbReference type="Gene3D" id="3.30.70.330">
    <property type="match status" value="1"/>
</dbReference>
<keyword evidence="1" id="KW-0694">RNA-binding</keyword>
<evidence type="ECO:0000256" key="1">
    <source>
        <dbReference type="PROSITE-ProRule" id="PRU00176"/>
    </source>
</evidence>
<feature type="domain" description="RRM" evidence="3">
    <location>
        <begin position="326"/>
        <end position="417"/>
    </location>
</feature>
<keyword evidence="5" id="KW-1185">Reference proteome</keyword>
<evidence type="ECO:0000313" key="5">
    <source>
        <dbReference type="Proteomes" id="UP001642484"/>
    </source>
</evidence>
<feature type="region of interest" description="Disordered" evidence="2">
    <location>
        <begin position="266"/>
        <end position="305"/>
    </location>
</feature>
<protein>
    <recommendedName>
        <fullName evidence="3">RRM domain-containing protein</fullName>
    </recommendedName>
</protein>
<reference evidence="4 5" key="1">
    <citation type="submission" date="2024-02" db="EMBL/GenBank/DDBJ databases">
        <authorList>
            <person name="Chen Y."/>
            <person name="Shah S."/>
            <person name="Dougan E. K."/>
            <person name="Thang M."/>
            <person name="Chan C."/>
        </authorList>
    </citation>
    <scope>NUCLEOTIDE SEQUENCE [LARGE SCALE GENOMIC DNA]</scope>
</reference>
<dbReference type="SUPFAM" id="SSF54928">
    <property type="entry name" value="RNA-binding domain, RBD"/>
    <property type="match status" value="1"/>
</dbReference>
<organism evidence="4 5">
    <name type="scientific">Durusdinium trenchii</name>
    <dbReference type="NCBI Taxonomy" id="1381693"/>
    <lineage>
        <taxon>Eukaryota</taxon>
        <taxon>Sar</taxon>
        <taxon>Alveolata</taxon>
        <taxon>Dinophyceae</taxon>
        <taxon>Suessiales</taxon>
        <taxon>Symbiodiniaceae</taxon>
        <taxon>Durusdinium</taxon>
    </lineage>
</organism>
<sequence length="443" mass="47457">MSLGDKQKERMAAYVQELLSLDRARQQATLENLSKYADASQMASPVPPLLSTTTMEQAGAAQGRTFQASEIATPAKVELPVPPSQVQAQEPSSRLQHAAQALQIALANWEALVQDAQAMHGQRAQPVEVPGVVPPPGLKAGVDDIAKQGEYALNLAKAERAEKARTLLEGFAHEEAARQEAQEKLKWLAELLETQNKASLAKVYKMLQDPQPPGPIQRGLDPRVMNPAAMAALQASFGAGGPMASPPWSYGIPMVPTPYAAGPPPAWWPSTGERSPATPETSRKGGGPKKRGNEAGAGHAGADAAHHSGDTLRMHLRSLLQVDSSRVLIVRKINRLGFSSPQILKEHFSWYGTVENVLVAHSRVKSGGGQNGIVSRLRPSGLGFVVMGKGEEASKILAEGPEQQVQGTIIRVQKFERRMSESGAGLEDLEKDQEVCDSRVMGG</sequence>
<name>A0ABP0SWL1_9DINO</name>
<dbReference type="EMBL" id="CAXAMN010028450">
    <property type="protein sequence ID" value="CAK9116565.1"/>
    <property type="molecule type" value="Genomic_DNA"/>
</dbReference>
<comment type="caution">
    <text evidence="4">The sequence shown here is derived from an EMBL/GenBank/DDBJ whole genome shotgun (WGS) entry which is preliminary data.</text>
</comment>
<evidence type="ECO:0000313" key="4">
    <source>
        <dbReference type="EMBL" id="CAK9116565.1"/>
    </source>
</evidence>
<dbReference type="InterPro" id="IPR000504">
    <property type="entry name" value="RRM_dom"/>
</dbReference>
<dbReference type="PROSITE" id="PS50102">
    <property type="entry name" value="RRM"/>
    <property type="match status" value="1"/>
</dbReference>
<proteinExistence type="predicted"/>
<gene>
    <name evidence="4" type="ORF">CCMP2556_LOCUS54103</name>
</gene>
<dbReference type="InterPro" id="IPR035979">
    <property type="entry name" value="RBD_domain_sf"/>
</dbReference>
<evidence type="ECO:0000259" key="3">
    <source>
        <dbReference type="PROSITE" id="PS50102"/>
    </source>
</evidence>
<dbReference type="InterPro" id="IPR012677">
    <property type="entry name" value="Nucleotide-bd_a/b_plait_sf"/>
</dbReference>
<dbReference type="Proteomes" id="UP001642484">
    <property type="component" value="Unassembled WGS sequence"/>
</dbReference>